<reference evidence="3" key="1">
    <citation type="journal article" date="2023" name="Mar. Drugs">
        <title>Gemmata algarum, a Novel Planctomycete Isolated from an Algal Mat, Displays Antimicrobial Activity.</title>
        <authorList>
            <person name="Kumar G."/>
            <person name="Kallscheuer N."/>
            <person name="Kashif M."/>
            <person name="Ahamad S."/>
            <person name="Jagadeeshwari U."/>
            <person name="Pannikurungottu S."/>
            <person name="Haufschild T."/>
            <person name="Kabuu M."/>
            <person name="Sasikala C."/>
            <person name="Jogler C."/>
            <person name="Ramana C."/>
        </authorList>
    </citation>
    <scope>NUCLEOTIDE SEQUENCE [LARGE SCALE GENOMIC DNA]</scope>
    <source>
        <strain evidence="3">JC673</strain>
    </source>
</reference>
<evidence type="ECO:0000256" key="1">
    <source>
        <dbReference type="SAM" id="SignalP"/>
    </source>
</evidence>
<comment type="caution">
    <text evidence="2">The sequence shown here is derived from an EMBL/GenBank/DDBJ whole genome shotgun (WGS) entry which is preliminary data.</text>
</comment>
<protein>
    <recommendedName>
        <fullName evidence="4">Lipocalin-like domain-containing protein</fullName>
    </recommendedName>
</protein>
<name>A0ABU5F432_9BACT</name>
<evidence type="ECO:0000313" key="3">
    <source>
        <dbReference type="Proteomes" id="UP001272242"/>
    </source>
</evidence>
<dbReference type="Proteomes" id="UP001272242">
    <property type="component" value="Unassembled WGS sequence"/>
</dbReference>
<feature type="chain" id="PRO_5045057412" description="Lipocalin-like domain-containing protein" evidence="1">
    <location>
        <begin position="19"/>
        <end position="119"/>
    </location>
</feature>
<evidence type="ECO:0008006" key="4">
    <source>
        <dbReference type="Google" id="ProtNLM"/>
    </source>
</evidence>
<dbReference type="RefSeq" id="WP_320688486.1">
    <property type="nucleotide sequence ID" value="NZ_JAXBLV010000208.1"/>
</dbReference>
<feature type="signal peptide" evidence="1">
    <location>
        <begin position="1"/>
        <end position="18"/>
    </location>
</feature>
<evidence type="ECO:0000313" key="2">
    <source>
        <dbReference type="EMBL" id="MDY3562156.1"/>
    </source>
</evidence>
<organism evidence="2 3">
    <name type="scientific">Gemmata algarum</name>
    <dbReference type="NCBI Taxonomy" id="2975278"/>
    <lineage>
        <taxon>Bacteria</taxon>
        <taxon>Pseudomonadati</taxon>
        <taxon>Planctomycetota</taxon>
        <taxon>Planctomycetia</taxon>
        <taxon>Gemmatales</taxon>
        <taxon>Gemmataceae</taxon>
        <taxon>Gemmata</taxon>
    </lineage>
</organism>
<keyword evidence="3" id="KW-1185">Reference proteome</keyword>
<accession>A0ABU5F432</accession>
<gene>
    <name evidence="2" type="ORF">R5W23_003603</name>
</gene>
<keyword evidence="1" id="KW-0732">Signal</keyword>
<sequence>MRLILVFALAAFAGVAVNADEKVEKIDAEKLIGKWQIKEKPGAEVEFGKDGKMRITADGVKLEPDAHERSYKVDNNKIVATTADGKKDMTYTAIKIADNEIVITNRGQVETLIRVQEKP</sequence>
<proteinExistence type="predicted"/>
<dbReference type="EMBL" id="JAXBLV010000208">
    <property type="protein sequence ID" value="MDY3562156.1"/>
    <property type="molecule type" value="Genomic_DNA"/>
</dbReference>